<dbReference type="PANTHER" id="PTHR43147">
    <property type="entry name" value="PROTEIN TAS"/>
    <property type="match status" value="1"/>
</dbReference>
<dbReference type="Pfam" id="PF00248">
    <property type="entry name" value="Aldo_ket_red"/>
    <property type="match status" value="1"/>
</dbReference>
<dbReference type="SUPFAM" id="SSF51430">
    <property type="entry name" value="NAD(P)-linked oxidoreductase"/>
    <property type="match status" value="1"/>
</dbReference>
<protein>
    <recommendedName>
        <fullName evidence="1">NADP-dependent oxidoreductase domain-containing protein</fullName>
    </recommendedName>
</protein>
<feature type="non-terminal residue" evidence="2">
    <location>
        <position position="1"/>
    </location>
</feature>
<evidence type="ECO:0000259" key="1">
    <source>
        <dbReference type="Pfam" id="PF00248"/>
    </source>
</evidence>
<organism evidence="2">
    <name type="scientific">marine metagenome</name>
    <dbReference type="NCBI Taxonomy" id="408172"/>
    <lineage>
        <taxon>unclassified sequences</taxon>
        <taxon>metagenomes</taxon>
        <taxon>ecological metagenomes</taxon>
    </lineage>
</organism>
<dbReference type="Gene3D" id="3.20.20.100">
    <property type="entry name" value="NADP-dependent oxidoreductase domain"/>
    <property type="match status" value="1"/>
</dbReference>
<feature type="domain" description="NADP-dependent oxidoreductase" evidence="1">
    <location>
        <begin position="13"/>
        <end position="89"/>
    </location>
</feature>
<dbReference type="InterPro" id="IPR036812">
    <property type="entry name" value="NAD(P)_OxRdtase_dom_sf"/>
</dbReference>
<reference evidence="2" key="1">
    <citation type="submission" date="2018-05" db="EMBL/GenBank/DDBJ databases">
        <authorList>
            <person name="Lanie J.A."/>
            <person name="Ng W.-L."/>
            <person name="Kazmierczak K.M."/>
            <person name="Andrzejewski T.M."/>
            <person name="Davidsen T.M."/>
            <person name="Wayne K.J."/>
            <person name="Tettelin H."/>
            <person name="Glass J.I."/>
            <person name="Rusch D."/>
            <person name="Podicherti R."/>
            <person name="Tsui H.-C.T."/>
            <person name="Winkler M.E."/>
        </authorList>
    </citation>
    <scope>NUCLEOTIDE SEQUENCE</scope>
</reference>
<name>A0A382YUJ2_9ZZZZ</name>
<sequence length="90" mass="10538">QYGDDDCRARLPHFHGNLYDNYVPLLKVLKQISKKYKVTPSQIALRWVFENPLVSSIISGIKNRQQVLENTNILNWGLDEEDYIHINKVI</sequence>
<dbReference type="InterPro" id="IPR023210">
    <property type="entry name" value="NADP_OxRdtase_dom"/>
</dbReference>
<dbReference type="EMBL" id="UINC01178553">
    <property type="protein sequence ID" value="SVD86770.1"/>
    <property type="molecule type" value="Genomic_DNA"/>
</dbReference>
<dbReference type="AlphaFoldDB" id="A0A382YUJ2"/>
<dbReference type="PANTHER" id="PTHR43147:SF2">
    <property type="entry name" value="NADP-DEPENDENT OXIDOREDUCTASE DOMAIN-CONTAINING PROTEIN"/>
    <property type="match status" value="1"/>
</dbReference>
<evidence type="ECO:0000313" key="2">
    <source>
        <dbReference type="EMBL" id="SVD86770.1"/>
    </source>
</evidence>
<accession>A0A382YUJ2</accession>
<proteinExistence type="predicted"/>
<gene>
    <name evidence="2" type="ORF">METZ01_LOCUS439624</name>
</gene>